<dbReference type="PANTHER" id="PTHR14778:SF2">
    <property type="entry name" value="KINETOCHORE-ASSOCIATED PROTEIN DSN1 HOMOLOG"/>
    <property type="match status" value="1"/>
</dbReference>
<feature type="region of interest" description="Disordered" evidence="2">
    <location>
        <begin position="201"/>
        <end position="251"/>
    </location>
</feature>
<sequence>MTAVIRREPLQTLNMSSTQRPARRRSARLAFEDDDAPPVKKAKTDATKTSDAGGGKANGARSKKQKISYDEDDDGFQFSRAKSKRTKTKQPQVPEPIQEEQASTASAPKKSTRRQKEPALTAPPAQQDEGEGPTTRRRSARLSGDNIQKTPPPEPTKKRTGKKGASKDFRDDDEVNGIKVIDDALQVEKVRSPTKIALPFADTPVIKRNKEMRKGSGKDGRRRSSTGLRGRRASSLIDSGTSNAVPHSEVETQNFYKHIEQSLPEPRRMKQLLSWCGTRALPEKPSGHVPDSNAIMAARAIQQELLDDFSNKSEMSNWFDREEQDDAANEPLVKQPNPRNVQNAQKLQELEEEVKRLQEEKRSWDTLLKDSSAALSQSSKAKAKASPGEDSERKITQIDASLLDDPAQVEILSSLAESLSFAQAPSLSQAPPSGTSSLIPQYVAEIQSRVRHVTSTLEPTVDIFADGIHKLSQYRLAADRVADRILGSAVQQLEERDRAAKERAGTEGIGTKEVLRALSGALADKDR</sequence>
<dbReference type="Proteomes" id="UP000799766">
    <property type="component" value="Unassembled WGS sequence"/>
</dbReference>
<dbReference type="InterPro" id="IPR013218">
    <property type="entry name" value="Dsn1/Mis13"/>
</dbReference>
<organism evidence="3 4">
    <name type="scientific">Lineolata rhizophorae</name>
    <dbReference type="NCBI Taxonomy" id="578093"/>
    <lineage>
        <taxon>Eukaryota</taxon>
        <taxon>Fungi</taxon>
        <taxon>Dikarya</taxon>
        <taxon>Ascomycota</taxon>
        <taxon>Pezizomycotina</taxon>
        <taxon>Dothideomycetes</taxon>
        <taxon>Dothideomycetes incertae sedis</taxon>
        <taxon>Lineolatales</taxon>
        <taxon>Lineolataceae</taxon>
        <taxon>Lineolata</taxon>
    </lineage>
</organism>
<reference evidence="3" key="1">
    <citation type="journal article" date="2020" name="Stud. Mycol.">
        <title>101 Dothideomycetes genomes: a test case for predicting lifestyles and emergence of pathogens.</title>
        <authorList>
            <person name="Haridas S."/>
            <person name="Albert R."/>
            <person name="Binder M."/>
            <person name="Bloem J."/>
            <person name="Labutti K."/>
            <person name="Salamov A."/>
            <person name="Andreopoulos B."/>
            <person name="Baker S."/>
            <person name="Barry K."/>
            <person name="Bills G."/>
            <person name="Bluhm B."/>
            <person name="Cannon C."/>
            <person name="Castanera R."/>
            <person name="Culley D."/>
            <person name="Daum C."/>
            <person name="Ezra D."/>
            <person name="Gonzalez J."/>
            <person name="Henrissat B."/>
            <person name="Kuo A."/>
            <person name="Liang C."/>
            <person name="Lipzen A."/>
            <person name="Lutzoni F."/>
            <person name="Magnuson J."/>
            <person name="Mondo S."/>
            <person name="Nolan M."/>
            <person name="Ohm R."/>
            <person name="Pangilinan J."/>
            <person name="Park H.-J."/>
            <person name="Ramirez L."/>
            <person name="Alfaro M."/>
            <person name="Sun H."/>
            <person name="Tritt A."/>
            <person name="Yoshinaga Y."/>
            <person name="Zwiers L.-H."/>
            <person name="Turgeon B."/>
            <person name="Goodwin S."/>
            <person name="Spatafora J."/>
            <person name="Crous P."/>
            <person name="Grigoriev I."/>
        </authorList>
    </citation>
    <scope>NUCLEOTIDE SEQUENCE</scope>
    <source>
        <strain evidence="3">ATCC 16933</strain>
    </source>
</reference>
<dbReference type="AlphaFoldDB" id="A0A6A6NPK7"/>
<dbReference type="EMBL" id="MU001696">
    <property type="protein sequence ID" value="KAF2453618.1"/>
    <property type="molecule type" value="Genomic_DNA"/>
</dbReference>
<proteinExistence type="predicted"/>
<evidence type="ECO:0000256" key="2">
    <source>
        <dbReference type="SAM" id="MobiDB-lite"/>
    </source>
</evidence>
<accession>A0A6A6NPK7</accession>
<evidence type="ECO:0000313" key="3">
    <source>
        <dbReference type="EMBL" id="KAF2453618.1"/>
    </source>
</evidence>
<feature type="compositionally biased region" description="Basic residues" evidence="2">
    <location>
        <begin position="220"/>
        <end position="232"/>
    </location>
</feature>
<feature type="coiled-coil region" evidence="1">
    <location>
        <begin position="340"/>
        <end position="367"/>
    </location>
</feature>
<dbReference type="GO" id="GO:0000444">
    <property type="term" value="C:MIS12/MIND type complex"/>
    <property type="evidence" value="ECO:0007669"/>
    <property type="project" value="InterPro"/>
</dbReference>
<evidence type="ECO:0000313" key="4">
    <source>
        <dbReference type="Proteomes" id="UP000799766"/>
    </source>
</evidence>
<feature type="compositionally biased region" description="Low complexity" evidence="2">
    <location>
        <begin position="90"/>
        <end position="101"/>
    </location>
</feature>
<feature type="compositionally biased region" description="Polar residues" evidence="2">
    <location>
        <begin position="11"/>
        <end position="20"/>
    </location>
</feature>
<dbReference type="OrthoDB" id="3364649at2759"/>
<keyword evidence="4" id="KW-1185">Reference proteome</keyword>
<keyword evidence="1" id="KW-0175">Coiled coil</keyword>
<name>A0A6A6NPK7_9PEZI</name>
<feature type="region of interest" description="Disordered" evidence="2">
    <location>
        <begin position="1"/>
        <end position="178"/>
    </location>
</feature>
<feature type="compositionally biased region" description="Polar residues" evidence="2">
    <location>
        <begin position="236"/>
        <end position="251"/>
    </location>
</feature>
<dbReference type="GO" id="GO:0007059">
    <property type="term" value="P:chromosome segregation"/>
    <property type="evidence" value="ECO:0007669"/>
    <property type="project" value="InterPro"/>
</dbReference>
<protein>
    <submittedName>
        <fullName evidence="3">Mis12-Mtw1 protein family-domain-containing protein</fullName>
    </submittedName>
</protein>
<gene>
    <name evidence="3" type="ORF">BDY21DRAFT_327393</name>
</gene>
<dbReference type="GO" id="GO:0051301">
    <property type="term" value="P:cell division"/>
    <property type="evidence" value="ECO:0007669"/>
    <property type="project" value="InterPro"/>
</dbReference>
<dbReference type="Pfam" id="PF08202">
    <property type="entry name" value="MIS13"/>
    <property type="match status" value="1"/>
</dbReference>
<dbReference type="PANTHER" id="PTHR14778">
    <property type="entry name" value="KINETOCHORE-ASSOCIATED PROTEIN DSN1 HOMOLOG"/>
    <property type="match status" value="1"/>
</dbReference>
<evidence type="ECO:0000256" key="1">
    <source>
        <dbReference type="SAM" id="Coils"/>
    </source>
</evidence>
<feature type="compositionally biased region" description="Basic and acidic residues" evidence="2">
    <location>
        <begin position="208"/>
        <end position="219"/>
    </location>
</feature>